<organism evidence="1 2">
    <name type="scientific">Pseudorhizobium tarimense</name>
    <dbReference type="NCBI Taxonomy" id="1079109"/>
    <lineage>
        <taxon>Bacteria</taxon>
        <taxon>Pseudomonadati</taxon>
        <taxon>Pseudomonadota</taxon>
        <taxon>Alphaproteobacteria</taxon>
        <taxon>Hyphomicrobiales</taxon>
        <taxon>Rhizobiaceae</taxon>
        <taxon>Rhizobium/Agrobacterium group</taxon>
        <taxon>Pseudorhizobium</taxon>
    </lineage>
</organism>
<evidence type="ECO:0008006" key="3">
    <source>
        <dbReference type="Google" id="ProtNLM"/>
    </source>
</evidence>
<sequence>MATDIDIKAQALSSARTRILALQEQMTERVLAMAAEVEKLMDVVSATEAKAFLKARCNLPAVELSTYVGFEKALKGAEEVLRTGRVSFPVVKALVAADADTREDVLARIAAGAQIDTREKQALASPVPLSPLSL</sequence>
<dbReference type="RefSeq" id="WP_247244229.1">
    <property type="nucleotide sequence ID" value="NZ_JALJRA010000008.1"/>
</dbReference>
<evidence type="ECO:0000313" key="1">
    <source>
        <dbReference type="EMBL" id="MET3586133.1"/>
    </source>
</evidence>
<reference evidence="1 2" key="1">
    <citation type="submission" date="2024-06" db="EMBL/GenBank/DDBJ databases">
        <title>Genomic Encyclopedia of Type Strains, Phase IV (KMG-IV): sequencing the most valuable type-strain genomes for metagenomic binning, comparative biology and taxonomic classification.</title>
        <authorList>
            <person name="Goeker M."/>
        </authorList>
    </citation>
    <scope>NUCLEOTIDE SEQUENCE [LARGE SCALE GENOMIC DNA]</scope>
    <source>
        <strain evidence="1 2">DSM 105042</strain>
    </source>
</reference>
<comment type="caution">
    <text evidence="1">The sequence shown here is derived from an EMBL/GenBank/DDBJ whole genome shotgun (WGS) entry which is preliminary data.</text>
</comment>
<proteinExistence type="predicted"/>
<dbReference type="EMBL" id="JBEPLJ010000008">
    <property type="protein sequence ID" value="MET3586133.1"/>
    <property type="molecule type" value="Genomic_DNA"/>
</dbReference>
<accession>A0ABV2H6H1</accession>
<dbReference type="Proteomes" id="UP001549031">
    <property type="component" value="Unassembled WGS sequence"/>
</dbReference>
<dbReference type="InterPro" id="IPR055535">
    <property type="entry name" value="DUF7111"/>
</dbReference>
<keyword evidence="2" id="KW-1185">Reference proteome</keyword>
<name>A0ABV2H6H1_9HYPH</name>
<gene>
    <name evidence="1" type="ORF">ABID21_002250</name>
</gene>
<protein>
    <recommendedName>
        <fullName evidence="3">DUF222 domain-containing protein</fullName>
    </recommendedName>
</protein>
<evidence type="ECO:0000313" key="2">
    <source>
        <dbReference type="Proteomes" id="UP001549031"/>
    </source>
</evidence>
<dbReference type="Pfam" id="PF23423">
    <property type="entry name" value="DUF7111"/>
    <property type="match status" value="1"/>
</dbReference>